<comment type="caution">
    <text evidence="1">The sequence shown here is derived from an EMBL/GenBank/DDBJ whole genome shotgun (WGS) entry which is preliminary data.</text>
</comment>
<protein>
    <submittedName>
        <fullName evidence="1">Uncharacterized protein</fullName>
    </submittedName>
</protein>
<evidence type="ECO:0000313" key="1">
    <source>
        <dbReference type="EMBL" id="CAF1994278.1"/>
    </source>
</evidence>
<feature type="non-terminal residue" evidence="1">
    <location>
        <position position="1"/>
    </location>
</feature>
<accession>A0A816MF72</accession>
<organism evidence="1 2">
    <name type="scientific">Rotaria magnacalcarata</name>
    <dbReference type="NCBI Taxonomy" id="392030"/>
    <lineage>
        <taxon>Eukaryota</taxon>
        <taxon>Metazoa</taxon>
        <taxon>Spiralia</taxon>
        <taxon>Gnathifera</taxon>
        <taxon>Rotifera</taxon>
        <taxon>Eurotatoria</taxon>
        <taxon>Bdelloidea</taxon>
        <taxon>Philodinida</taxon>
        <taxon>Philodinidae</taxon>
        <taxon>Rotaria</taxon>
    </lineage>
</organism>
<reference evidence="1" key="1">
    <citation type="submission" date="2021-02" db="EMBL/GenBank/DDBJ databases">
        <authorList>
            <person name="Nowell W R."/>
        </authorList>
    </citation>
    <scope>NUCLEOTIDE SEQUENCE</scope>
</reference>
<dbReference type="AlphaFoldDB" id="A0A816MF72"/>
<evidence type="ECO:0000313" key="2">
    <source>
        <dbReference type="Proteomes" id="UP000663856"/>
    </source>
</evidence>
<dbReference type="Proteomes" id="UP000663856">
    <property type="component" value="Unassembled WGS sequence"/>
</dbReference>
<proteinExistence type="predicted"/>
<dbReference type="EMBL" id="CAJNRF010001101">
    <property type="protein sequence ID" value="CAF1994278.1"/>
    <property type="molecule type" value="Genomic_DNA"/>
</dbReference>
<sequence>MFVVLHRWILDQIWPVVPNHRLQQLLSSSLLRLKIQVHRSESNEIMMNSYNKIVLHNKQQIFSITIWTLEKIDPMASSFNFINSSKIDSFTTLPTLKYIKYMAPDSEDSNTTISLPAGTKEQITSIEYFIIGHFCTYDQLSNLLSYTPNLRYLKYLNLYRNNSDVQSIKSGIVMSSFRSHYYTQLSARQQRDGMTTERNKRQNLTQLEEFYFRFQPSLDSEYQTPPYSGAQHPFMSRFWIQRQWILDTEIEFDNIIHSIQSVHS</sequence>
<gene>
    <name evidence="1" type="ORF">WKI299_LOCUS4428</name>
</gene>
<name>A0A816MF72_9BILA</name>